<accession>K3X2M9</accession>
<dbReference type="eggNOG" id="KOG3377">
    <property type="taxonomic scope" value="Eukaryota"/>
</dbReference>
<evidence type="ECO:0008006" key="4">
    <source>
        <dbReference type="Google" id="ProtNLM"/>
    </source>
</evidence>
<comment type="similarity">
    <text evidence="1">Belongs to the FAM136 family.</text>
</comment>
<dbReference type="AlphaFoldDB" id="K3X2M9"/>
<dbReference type="OMA" id="EMEGCVV"/>
<reference evidence="2" key="3">
    <citation type="submission" date="2015-02" db="UniProtKB">
        <authorList>
            <consortium name="EnsemblProtists"/>
        </authorList>
    </citation>
    <scope>IDENTIFICATION</scope>
    <source>
        <strain evidence="2">DAOM BR144</strain>
    </source>
</reference>
<evidence type="ECO:0000313" key="2">
    <source>
        <dbReference type="EnsemblProtists" id="PYU1_T011478"/>
    </source>
</evidence>
<dbReference type="VEuPathDB" id="FungiDB:PYU1_G011452"/>
<protein>
    <recommendedName>
        <fullName evidence="4">Protein FAM136A</fullName>
    </recommendedName>
</protein>
<dbReference type="InterPro" id="IPR008560">
    <property type="entry name" value="DUF842_euk"/>
</dbReference>
<dbReference type="FunCoup" id="K3X2M9">
    <property type="interactions" value="22"/>
</dbReference>
<evidence type="ECO:0000313" key="3">
    <source>
        <dbReference type="Proteomes" id="UP000019132"/>
    </source>
</evidence>
<reference evidence="3" key="1">
    <citation type="journal article" date="2010" name="Genome Biol.">
        <title>Genome sequence of the necrotrophic plant pathogen Pythium ultimum reveals original pathogenicity mechanisms and effector repertoire.</title>
        <authorList>
            <person name="Levesque C.A."/>
            <person name="Brouwer H."/>
            <person name="Cano L."/>
            <person name="Hamilton J.P."/>
            <person name="Holt C."/>
            <person name="Huitema E."/>
            <person name="Raffaele S."/>
            <person name="Robideau G.P."/>
            <person name="Thines M."/>
            <person name="Win J."/>
            <person name="Zerillo M.M."/>
            <person name="Beakes G.W."/>
            <person name="Boore J.L."/>
            <person name="Busam D."/>
            <person name="Dumas B."/>
            <person name="Ferriera S."/>
            <person name="Fuerstenberg S.I."/>
            <person name="Gachon C.M."/>
            <person name="Gaulin E."/>
            <person name="Govers F."/>
            <person name="Grenville-Briggs L."/>
            <person name="Horner N."/>
            <person name="Hostetler J."/>
            <person name="Jiang R.H."/>
            <person name="Johnson J."/>
            <person name="Krajaejun T."/>
            <person name="Lin H."/>
            <person name="Meijer H.J."/>
            <person name="Moore B."/>
            <person name="Morris P."/>
            <person name="Phuntmart V."/>
            <person name="Puiu D."/>
            <person name="Shetty J."/>
            <person name="Stajich J.E."/>
            <person name="Tripathy S."/>
            <person name="Wawra S."/>
            <person name="van West P."/>
            <person name="Whitty B.R."/>
            <person name="Coutinho P.M."/>
            <person name="Henrissat B."/>
            <person name="Martin F."/>
            <person name="Thomas P.D."/>
            <person name="Tyler B.M."/>
            <person name="De Vries R.P."/>
            <person name="Kamoun S."/>
            <person name="Yandell M."/>
            <person name="Tisserat N."/>
            <person name="Buell C.R."/>
        </authorList>
    </citation>
    <scope>NUCLEOTIDE SEQUENCE</scope>
    <source>
        <strain evidence="3">DAOM:BR144</strain>
    </source>
</reference>
<reference evidence="3" key="2">
    <citation type="submission" date="2010-04" db="EMBL/GenBank/DDBJ databases">
        <authorList>
            <person name="Buell R."/>
            <person name="Hamilton J."/>
            <person name="Hostetler J."/>
        </authorList>
    </citation>
    <scope>NUCLEOTIDE SEQUENCE [LARGE SCALE GENOMIC DNA]</scope>
    <source>
        <strain evidence="3">DAOM:BR144</strain>
    </source>
</reference>
<dbReference type="InParanoid" id="K3X2M9"/>
<dbReference type="Proteomes" id="UP000019132">
    <property type="component" value="Unassembled WGS sequence"/>
</dbReference>
<dbReference type="EnsemblProtists" id="PYU1_T011478">
    <property type="protein sequence ID" value="PYU1_T011478"/>
    <property type="gene ID" value="PYU1_G011452"/>
</dbReference>
<sequence length="140" mass="16125">MAENKMNDAVTKMMDNLDRKVLRDLQKGGYMCSAKCFDNKNWSAEQLQQCVERCQMPMQQIQNYMQQEMQSFQNRIQRCAMDCQDRARDALGAGQPSESQMASVQKGMESCVNQCVDSHIKVLPTIHKRVEEAVNQVKQQ</sequence>
<dbReference type="GO" id="GO:0005737">
    <property type="term" value="C:cytoplasm"/>
    <property type="evidence" value="ECO:0007669"/>
    <property type="project" value="TreeGrafter"/>
</dbReference>
<dbReference type="HOGENOM" id="CLU_110442_1_0_1"/>
<organism evidence="2 3">
    <name type="scientific">Globisporangium ultimum (strain ATCC 200006 / CBS 805.95 / DAOM BR144)</name>
    <name type="common">Pythium ultimum</name>
    <dbReference type="NCBI Taxonomy" id="431595"/>
    <lineage>
        <taxon>Eukaryota</taxon>
        <taxon>Sar</taxon>
        <taxon>Stramenopiles</taxon>
        <taxon>Oomycota</taxon>
        <taxon>Peronosporomycetes</taxon>
        <taxon>Pythiales</taxon>
        <taxon>Pythiaceae</taxon>
        <taxon>Globisporangium</taxon>
    </lineage>
</organism>
<dbReference type="PANTHER" id="PTHR21096">
    <property type="entry name" value="PROTEIN FAM136A"/>
    <property type="match status" value="1"/>
</dbReference>
<dbReference type="EMBL" id="GL376571">
    <property type="status" value="NOT_ANNOTATED_CDS"/>
    <property type="molecule type" value="Genomic_DNA"/>
</dbReference>
<proteinExistence type="inferred from homology"/>
<dbReference type="PANTHER" id="PTHR21096:SF0">
    <property type="entry name" value="PROTEIN FAM136A"/>
    <property type="match status" value="1"/>
</dbReference>
<name>K3X2M9_GLOUD</name>
<evidence type="ECO:0000256" key="1">
    <source>
        <dbReference type="ARBA" id="ARBA00009952"/>
    </source>
</evidence>
<dbReference type="Pfam" id="PF05811">
    <property type="entry name" value="DUF842"/>
    <property type="match status" value="1"/>
</dbReference>
<keyword evidence="3" id="KW-1185">Reference proteome</keyword>